<gene>
    <name evidence="2" type="ORF">H4696_002742</name>
</gene>
<name>A0ABR9HXJ5_9PSEU</name>
<dbReference type="Pfam" id="PF00881">
    <property type="entry name" value="Nitroreductase"/>
    <property type="match status" value="1"/>
</dbReference>
<dbReference type="Gene3D" id="3.40.109.10">
    <property type="entry name" value="NADH Oxidase"/>
    <property type="match status" value="1"/>
</dbReference>
<evidence type="ECO:0000313" key="3">
    <source>
        <dbReference type="Proteomes" id="UP000631670"/>
    </source>
</evidence>
<organism evidence="2 3">
    <name type="scientific">Amycolatopsis lexingtonensis</name>
    <dbReference type="NCBI Taxonomy" id="218822"/>
    <lineage>
        <taxon>Bacteria</taxon>
        <taxon>Bacillati</taxon>
        <taxon>Actinomycetota</taxon>
        <taxon>Actinomycetes</taxon>
        <taxon>Pseudonocardiales</taxon>
        <taxon>Pseudonocardiaceae</taxon>
        <taxon>Amycolatopsis</taxon>
    </lineage>
</organism>
<protein>
    <submittedName>
        <fullName evidence="2">Nitroreductase</fullName>
    </submittedName>
</protein>
<dbReference type="Proteomes" id="UP000631670">
    <property type="component" value="Unassembled WGS sequence"/>
</dbReference>
<dbReference type="NCBIfam" id="NF047509">
    <property type="entry name" value="Rv3131_FMN_oxido"/>
    <property type="match status" value="1"/>
</dbReference>
<reference evidence="2 3" key="1">
    <citation type="submission" date="2020-10" db="EMBL/GenBank/DDBJ databases">
        <title>Sequencing the genomes of 1000 actinobacteria strains.</title>
        <authorList>
            <person name="Klenk H.-P."/>
        </authorList>
    </citation>
    <scope>NUCLEOTIDE SEQUENCE [LARGE SCALE GENOMIC DNA]</scope>
    <source>
        <strain evidence="2 3">DSM 44653</strain>
    </source>
</reference>
<dbReference type="SUPFAM" id="SSF55469">
    <property type="entry name" value="FMN-dependent nitroreductase-like"/>
    <property type="match status" value="2"/>
</dbReference>
<dbReference type="PANTHER" id="PTHR23026">
    <property type="entry name" value="NADPH NITROREDUCTASE"/>
    <property type="match status" value="1"/>
</dbReference>
<comment type="caution">
    <text evidence="2">The sequence shown here is derived from an EMBL/GenBank/DDBJ whole genome shotgun (WGS) entry which is preliminary data.</text>
</comment>
<accession>A0ABR9HXJ5</accession>
<dbReference type="InterPro" id="IPR029479">
    <property type="entry name" value="Nitroreductase"/>
</dbReference>
<proteinExistence type="predicted"/>
<dbReference type="InterPro" id="IPR050627">
    <property type="entry name" value="Nitroreductase/BluB"/>
</dbReference>
<keyword evidence="3" id="KW-1185">Reference proteome</keyword>
<dbReference type="PANTHER" id="PTHR23026:SF123">
    <property type="entry name" value="NAD(P)H NITROREDUCTASE RV3131-RELATED"/>
    <property type="match status" value="1"/>
</dbReference>
<feature type="domain" description="Nitroreductase" evidence="1">
    <location>
        <begin position="120"/>
        <end position="309"/>
    </location>
</feature>
<evidence type="ECO:0000259" key="1">
    <source>
        <dbReference type="Pfam" id="PF00881"/>
    </source>
</evidence>
<dbReference type="InterPro" id="IPR000415">
    <property type="entry name" value="Nitroreductase-like"/>
</dbReference>
<dbReference type="EMBL" id="JADBEG010000001">
    <property type="protein sequence ID" value="MBE1495642.1"/>
    <property type="molecule type" value="Genomic_DNA"/>
</dbReference>
<evidence type="ECO:0000313" key="2">
    <source>
        <dbReference type="EMBL" id="MBE1495642.1"/>
    </source>
</evidence>
<dbReference type="RefSeq" id="WP_192782298.1">
    <property type="nucleotide sequence ID" value="NZ_JADBEG010000001.1"/>
</dbReference>
<sequence>MSAVARATWTPAETEVLVRSMMLAPSVHNTQPWLLEVAPGELSVRERAEPALPHHDPLGRDRAASCGAAVANLELAVRTLGRSAEVAFLPDDGRPDLVARIAVGDPEPPAAEELRRYGAIARRVSHRAPFEGVAVPAPVVRAIVAAGGARGVEARPVQAGREVAVVSRLLHSAAEHFRQDGVYQRELSLWTIRDEAVHRHGVGVPASRIPAGSVPWAGLVRRATEIPEPAELERRLAGETLLLFVTADDARLDHVRVGYAMERAWLAAVDLGLAAAVLTQPLHWAPVRSALCEDLGLTGFPQALVRVGYAAEAVAPAPRRAVEEVLRER</sequence>